<dbReference type="Gene3D" id="3.40.50.200">
    <property type="entry name" value="Peptidase S8/S53 domain"/>
    <property type="match status" value="1"/>
</dbReference>
<keyword evidence="2 6" id="KW-0645">Protease</keyword>
<evidence type="ECO:0000256" key="2">
    <source>
        <dbReference type="ARBA" id="ARBA00022670"/>
    </source>
</evidence>
<feature type="active site" description="Charge relay system" evidence="5 6">
    <location>
        <position position="242"/>
    </location>
</feature>
<feature type="active site" description="Charge relay system" evidence="5 6">
    <location>
        <position position="274"/>
    </location>
</feature>
<dbReference type="SUPFAM" id="SSF52743">
    <property type="entry name" value="Subtilisin-like"/>
    <property type="match status" value="1"/>
</dbReference>
<evidence type="ECO:0000313" key="12">
    <source>
        <dbReference type="Proteomes" id="UP000622547"/>
    </source>
</evidence>
<keyword evidence="9" id="KW-0732">Signal</keyword>
<dbReference type="GO" id="GO:0004252">
    <property type="term" value="F:serine-type endopeptidase activity"/>
    <property type="evidence" value="ECO:0007669"/>
    <property type="project" value="UniProtKB-UniRule"/>
</dbReference>
<dbReference type="InterPro" id="IPR022398">
    <property type="entry name" value="Peptidase_S8_His-AS"/>
</dbReference>
<dbReference type="Pfam" id="PF00082">
    <property type="entry name" value="Peptidase_S8"/>
    <property type="match status" value="1"/>
</dbReference>
<comment type="caution">
    <text evidence="11">The sequence shown here is derived from an EMBL/GenBank/DDBJ whole genome shotgun (WGS) entry which is preliminary data.</text>
</comment>
<dbReference type="InterPro" id="IPR023827">
    <property type="entry name" value="Peptidase_S8_Asp-AS"/>
</dbReference>
<dbReference type="PROSITE" id="PS00137">
    <property type="entry name" value="SUBTILASE_HIS"/>
    <property type="match status" value="1"/>
</dbReference>
<dbReference type="InterPro" id="IPR000209">
    <property type="entry name" value="Peptidase_S8/S53_dom"/>
</dbReference>
<dbReference type="InterPro" id="IPR046450">
    <property type="entry name" value="PA_dom_sf"/>
</dbReference>
<dbReference type="InterPro" id="IPR051048">
    <property type="entry name" value="Peptidase_S8/S53_subtilisin"/>
</dbReference>
<evidence type="ECO:0000256" key="4">
    <source>
        <dbReference type="ARBA" id="ARBA00022825"/>
    </source>
</evidence>
<dbReference type="InterPro" id="IPR023828">
    <property type="entry name" value="Peptidase_S8_Ser-AS"/>
</dbReference>
<keyword evidence="12" id="KW-1185">Reference proteome</keyword>
<organism evidence="11 12">
    <name type="scientific">Planotetraspora phitsanulokensis</name>
    <dbReference type="NCBI Taxonomy" id="575192"/>
    <lineage>
        <taxon>Bacteria</taxon>
        <taxon>Bacillati</taxon>
        <taxon>Actinomycetota</taxon>
        <taxon>Actinomycetes</taxon>
        <taxon>Streptosporangiales</taxon>
        <taxon>Streptosporangiaceae</taxon>
        <taxon>Planotetraspora</taxon>
    </lineage>
</organism>
<accession>A0A8J3U7K7</accession>
<gene>
    <name evidence="11" type="ORF">Pph01_51560</name>
</gene>
<dbReference type="PROSITE" id="PS00138">
    <property type="entry name" value="SUBTILASE_SER"/>
    <property type="match status" value="1"/>
</dbReference>
<reference evidence="11 12" key="1">
    <citation type="submission" date="2021-01" db="EMBL/GenBank/DDBJ databases">
        <title>Whole genome shotgun sequence of Planotetraspora phitsanulokensis NBRC 104273.</title>
        <authorList>
            <person name="Komaki H."/>
            <person name="Tamura T."/>
        </authorList>
    </citation>
    <scope>NUCLEOTIDE SEQUENCE [LARGE SCALE GENOMIC DNA]</scope>
    <source>
        <strain evidence="11 12">NBRC 104273</strain>
    </source>
</reference>
<evidence type="ECO:0000256" key="5">
    <source>
        <dbReference type="PIRSR" id="PIRSR615500-1"/>
    </source>
</evidence>
<evidence type="ECO:0000313" key="11">
    <source>
        <dbReference type="EMBL" id="GII40153.1"/>
    </source>
</evidence>
<feature type="domain" description="Peptidase S8/S53" evidence="10">
    <location>
        <begin position="233"/>
        <end position="485"/>
    </location>
</feature>
<dbReference type="Gene3D" id="3.50.30.30">
    <property type="match status" value="1"/>
</dbReference>
<evidence type="ECO:0000256" key="9">
    <source>
        <dbReference type="SAM" id="SignalP"/>
    </source>
</evidence>
<dbReference type="PROSITE" id="PS51892">
    <property type="entry name" value="SUBTILASE"/>
    <property type="match status" value="1"/>
</dbReference>
<evidence type="ECO:0000256" key="6">
    <source>
        <dbReference type="PROSITE-ProRule" id="PRU01240"/>
    </source>
</evidence>
<protein>
    <submittedName>
        <fullName evidence="11">Peptidase</fullName>
    </submittedName>
</protein>
<evidence type="ECO:0000256" key="8">
    <source>
        <dbReference type="SAM" id="MobiDB-lite"/>
    </source>
</evidence>
<keyword evidence="3 6" id="KW-0378">Hydrolase</keyword>
<dbReference type="PANTHER" id="PTHR43399">
    <property type="entry name" value="SUBTILISIN-RELATED"/>
    <property type="match status" value="1"/>
</dbReference>
<dbReference type="GO" id="GO:0006508">
    <property type="term" value="P:proteolysis"/>
    <property type="evidence" value="ECO:0007669"/>
    <property type="project" value="UniProtKB-KW"/>
</dbReference>
<proteinExistence type="inferred from homology"/>
<dbReference type="SUPFAM" id="SSF52025">
    <property type="entry name" value="PA domain"/>
    <property type="match status" value="1"/>
</dbReference>
<evidence type="ECO:0000259" key="10">
    <source>
        <dbReference type="Pfam" id="PF00082"/>
    </source>
</evidence>
<dbReference type="InterPro" id="IPR015500">
    <property type="entry name" value="Peptidase_S8_subtilisin-rel"/>
</dbReference>
<keyword evidence="4 6" id="KW-0720">Serine protease</keyword>
<evidence type="ECO:0000256" key="3">
    <source>
        <dbReference type="ARBA" id="ARBA00022801"/>
    </source>
</evidence>
<dbReference type="EMBL" id="BOOP01000023">
    <property type="protein sequence ID" value="GII40153.1"/>
    <property type="molecule type" value="Genomic_DNA"/>
</dbReference>
<feature type="chain" id="PRO_5035313262" evidence="9">
    <location>
        <begin position="30"/>
        <end position="1231"/>
    </location>
</feature>
<name>A0A8J3U7K7_9ACTN</name>
<comment type="similarity">
    <text evidence="1 6 7">Belongs to the peptidase S8 family.</text>
</comment>
<evidence type="ECO:0000256" key="7">
    <source>
        <dbReference type="RuleBase" id="RU003355"/>
    </source>
</evidence>
<sequence length="1231" mass="128686">MALMPSRGSRLLAAAVAMALFAVTPPTYAATQPSARTQVTAADAQPTATGGSHTITLITGDKVVAGPAGTVSVLGADGEPVAAHVTTVGTDTYVYPESALPYVSAGVLDRRLFNITLLLADGYDDAHVDHLPLIVTYKAAVQLRAQRVPEGATTVRTLDSIQGAAVAADRSADFWESLTAGGAAAPQARAQDTAPSFAAGVAKVWLDGKVKADLSDTVSQIGAPEVWAGGDTGEGVDVAVLDTGVDATHPDLAGRIEDSASFVPGEDVTDRHGHGTHVASTVAGTGAASDGKEKGVAPGADLHIGKVLSDSGQGQDSWIIAGMEWAARDEHAKVVSMSLGTDAPADGTDPMSQAVNALTAETGALFVIAAGNSGQSGDRTIGSPGAADAALTVGAVDGADRLADFSSRGPRLVDDALKPEITAPGVDVLAARSQYTPGEGPYRTMSGTSMATPHVAGAAALLAAEHPGWTGAQLKDALVSTAKLTPDYGPYEAGSGRVDVAAATKGTVFATASAYLGIHSPSKEPDAKPERTLTYTNMGDAPVTLDLSFDDSDLPDDMWSLSASQVVVPAHGQSTVTLSADLSRAEPQFSYSGQVLATGADGTVLAHTVVGVSTGEKPSRLVVTATGRDGEPMPGLVNMMREGDPAGLYYSFVTTSGYVNALLPNGTYSVWMWGQVEGTHGPNSRGMALMSAPMVVLDGDATLKLDASTAHEIKAVTPKEAADAAVRVDYHRTLGDTASITDSYTLSTTFDSVWTNSTQKPAKGELSVTARWRKIQPLLSVENGRQSYDDLWVLPGGGLLPEGTSDVDAVFAGGGSAADYAGIDAKGKVAVIRYGDTDKQVPAAVAAGVKLLLIVNDEAGRLREPLRRTPLTVASLTKDAGEQLIARLKEGPVRLHVTSHPATEYLYDFVRTWRGAVPKDVTYKPKQDDLARVEVDFRNDPADEVDEYRYDLSPGLSAKVGATMLSRAQGHRTDWVTADARWMSEAEVPRESIQYGGSVSYRAGSTAHEEWFGPIQRPRINDAVGLPRRTGDAVQVEVPGWGDSGANHAGLAVPGQLAQSLALYQGDTLVTQTEGGFLYADVPPGRRPYTLVATTERDAAVYPLSLRTTTRWRFTSATADPERAAQLPLIQLDYGVDTDAGGSADRSARLTLTPSHLPGGPDSGRIRSAGLDVSYDDGATWHRQRLDRTRDGWVTRLHAPADAEHLTLRATAEDTYGNSVEQTVVRAIGLK</sequence>
<dbReference type="InterPro" id="IPR017296">
    <property type="entry name" value="Peptidase_S8A_SAM-P45"/>
</dbReference>
<dbReference type="PIRSF" id="PIRSF037852">
    <property type="entry name" value="Subtilisin_rel_SAV5721"/>
    <property type="match status" value="1"/>
</dbReference>
<feature type="region of interest" description="Disordered" evidence="8">
    <location>
        <begin position="271"/>
        <end position="296"/>
    </location>
</feature>
<evidence type="ECO:0000256" key="1">
    <source>
        <dbReference type="ARBA" id="ARBA00011073"/>
    </source>
</evidence>
<feature type="active site" description="Charge relay system" evidence="5 6">
    <location>
        <position position="449"/>
    </location>
</feature>
<dbReference type="Proteomes" id="UP000622547">
    <property type="component" value="Unassembled WGS sequence"/>
</dbReference>
<dbReference type="PRINTS" id="PR00723">
    <property type="entry name" value="SUBTILISIN"/>
</dbReference>
<dbReference type="PANTHER" id="PTHR43399:SF4">
    <property type="entry name" value="CELL WALL-ASSOCIATED PROTEASE"/>
    <property type="match status" value="1"/>
</dbReference>
<dbReference type="AlphaFoldDB" id="A0A8J3U7K7"/>
<feature type="signal peptide" evidence="9">
    <location>
        <begin position="1"/>
        <end position="29"/>
    </location>
</feature>
<dbReference type="PROSITE" id="PS00136">
    <property type="entry name" value="SUBTILASE_ASP"/>
    <property type="match status" value="1"/>
</dbReference>
<dbReference type="InterPro" id="IPR036852">
    <property type="entry name" value="Peptidase_S8/S53_dom_sf"/>
</dbReference>